<gene>
    <name evidence="3" type="ORF">POVWA1_023930</name>
    <name evidence="4" type="ORF">POVWA2_023820</name>
</gene>
<reference evidence="5 6" key="1">
    <citation type="submission" date="2016-05" db="EMBL/GenBank/DDBJ databases">
        <authorList>
            <person name="Naeem Raeece"/>
        </authorList>
    </citation>
    <scope>NUCLEOTIDE SEQUENCE [LARGE SCALE GENOMIC DNA]</scope>
</reference>
<sequence length="253" mass="28889">MKTNSKKLKQYPSKCKKLIRQSRKYRSNILCVNDYNLNTKITKKLTKHNHNGVQNNLRSNLFALSLNIYHNYFMPKYLVLIELFQIHIFQIVLANGQDTGINGDSSQQGSEQITQATNSSTLDTIKGFFLNSFSCFSEPNNHGCIQKMFLILSLIGTLFSVRVFFCCRRSPRPGSTNQANNDNKKLELMQMQMQQQQMCNALMGAALAKKGSAKNGNKKDGNNKKNKKPSNRTKKPRSENSNNKHHHIGYHKN</sequence>
<dbReference type="Proteomes" id="UP000078550">
    <property type="component" value="Unassembled WGS sequence"/>
</dbReference>
<dbReference type="Proteomes" id="UP000078555">
    <property type="component" value="Unassembled WGS sequence"/>
</dbReference>
<feature type="region of interest" description="Disordered" evidence="1">
    <location>
        <begin position="209"/>
        <end position="253"/>
    </location>
</feature>
<accession>A0A1A8YSZ7</accession>
<feature type="compositionally biased region" description="Basic residues" evidence="1">
    <location>
        <begin position="224"/>
        <end position="235"/>
    </location>
</feature>
<dbReference type="AlphaFoldDB" id="A0A1A8YSZ7"/>
<evidence type="ECO:0000313" key="4">
    <source>
        <dbReference type="EMBL" id="SBT35204.1"/>
    </source>
</evidence>
<name>A0A1A8YSZ7_PLAOA</name>
<evidence type="ECO:0000313" key="6">
    <source>
        <dbReference type="Proteomes" id="UP000078555"/>
    </source>
</evidence>
<evidence type="ECO:0000256" key="1">
    <source>
        <dbReference type="SAM" id="MobiDB-lite"/>
    </source>
</evidence>
<reference evidence="3" key="2">
    <citation type="submission" date="2016-05" db="EMBL/GenBank/DDBJ databases">
        <authorList>
            <person name="Lavstsen T."/>
            <person name="Jespersen J.S."/>
        </authorList>
    </citation>
    <scope>NUCLEOTIDE SEQUENCE [LARGE SCALE GENOMIC DNA]</scope>
</reference>
<evidence type="ECO:0000313" key="5">
    <source>
        <dbReference type="Proteomes" id="UP000078550"/>
    </source>
</evidence>
<keyword evidence="2" id="KW-0472">Membrane</keyword>
<evidence type="ECO:0000313" key="3">
    <source>
        <dbReference type="EMBL" id="SBT34777.1"/>
    </source>
</evidence>
<protein>
    <submittedName>
        <fullName evidence="3">Uncharacterized protein</fullName>
    </submittedName>
</protein>
<keyword evidence="2" id="KW-1133">Transmembrane helix</keyword>
<dbReference type="EMBL" id="FLRE01000095">
    <property type="protein sequence ID" value="SBT35204.1"/>
    <property type="molecule type" value="Genomic_DNA"/>
</dbReference>
<proteinExistence type="predicted"/>
<feature type="compositionally biased region" description="Basic residues" evidence="1">
    <location>
        <begin position="243"/>
        <end position="253"/>
    </location>
</feature>
<evidence type="ECO:0000256" key="2">
    <source>
        <dbReference type="SAM" id="Phobius"/>
    </source>
</evidence>
<keyword evidence="6" id="KW-1185">Reference proteome</keyword>
<organism evidence="3 6">
    <name type="scientific">Plasmodium ovale wallikeri</name>
    <dbReference type="NCBI Taxonomy" id="864142"/>
    <lineage>
        <taxon>Eukaryota</taxon>
        <taxon>Sar</taxon>
        <taxon>Alveolata</taxon>
        <taxon>Apicomplexa</taxon>
        <taxon>Aconoidasida</taxon>
        <taxon>Haemosporida</taxon>
        <taxon>Plasmodiidae</taxon>
        <taxon>Plasmodium</taxon>
        <taxon>Plasmodium (Plasmodium)</taxon>
    </lineage>
</organism>
<feature type="transmembrane region" description="Helical" evidence="2">
    <location>
        <begin position="148"/>
        <end position="165"/>
    </location>
</feature>
<keyword evidence="2" id="KW-0812">Transmembrane</keyword>
<dbReference type="EMBL" id="FLRD01000074">
    <property type="protein sequence ID" value="SBT34777.1"/>
    <property type="molecule type" value="Genomic_DNA"/>
</dbReference>